<dbReference type="InterPro" id="IPR010982">
    <property type="entry name" value="Lambda_DNA-bd_dom_sf"/>
</dbReference>
<reference evidence="3 4" key="1">
    <citation type="submission" date="2016-08" db="EMBL/GenBank/DDBJ databases">
        <authorList>
            <person name="Seilhamer J.J."/>
        </authorList>
    </citation>
    <scope>NUCLEOTIDE SEQUENCE [LARGE SCALE GENOMIC DNA]</scope>
    <source>
        <strain evidence="3 4">SDA_GO95</strain>
    </source>
</reference>
<feature type="domain" description="HTH cro/C1-type" evidence="2">
    <location>
        <begin position="7"/>
        <end position="61"/>
    </location>
</feature>
<dbReference type="EMBL" id="FMAK01000048">
    <property type="protein sequence ID" value="SCB69723.1"/>
    <property type="molecule type" value="Genomic_DNA"/>
</dbReference>
<dbReference type="Proteomes" id="UP000195696">
    <property type="component" value="Unassembled WGS sequence"/>
</dbReference>
<dbReference type="InterPro" id="IPR001387">
    <property type="entry name" value="Cro/C1-type_HTH"/>
</dbReference>
<dbReference type="PANTHER" id="PTHR46558">
    <property type="entry name" value="TRACRIPTIONAL REGULATORY PROTEIN-RELATED-RELATED"/>
    <property type="match status" value="1"/>
</dbReference>
<protein>
    <recommendedName>
        <fullName evidence="2">HTH cro/C1-type domain-containing protein</fullName>
    </recommendedName>
</protein>
<dbReference type="Pfam" id="PF01381">
    <property type="entry name" value="HTH_3"/>
    <property type="match status" value="1"/>
</dbReference>
<dbReference type="SUPFAM" id="SSF47413">
    <property type="entry name" value="lambda repressor-like DNA-binding domains"/>
    <property type="match status" value="1"/>
</dbReference>
<accession>A0A1G4ELT9</accession>
<dbReference type="AlphaFoldDB" id="A0A1G4ELT9"/>
<dbReference type="Gene3D" id="1.10.260.40">
    <property type="entry name" value="lambda repressor-like DNA-binding domains"/>
    <property type="match status" value="1"/>
</dbReference>
<dbReference type="SMART" id="SM00530">
    <property type="entry name" value="HTH_XRE"/>
    <property type="match status" value="1"/>
</dbReference>
<evidence type="ECO:0000259" key="2">
    <source>
        <dbReference type="PROSITE" id="PS50943"/>
    </source>
</evidence>
<dbReference type="RefSeq" id="WP_088099473.1">
    <property type="nucleotide sequence ID" value="NZ_FMAK01000048.1"/>
</dbReference>
<dbReference type="GO" id="GO:0003677">
    <property type="term" value="F:DNA binding"/>
    <property type="evidence" value="ECO:0007669"/>
    <property type="project" value="UniProtKB-KW"/>
</dbReference>
<name>A0A1G4ELT9_BACMY</name>
<sequence length="62" mass="7044">MNKNIKLIRTRKKSKLTQQELAGRMQVTKSTISNWENGYSNPNLEKAIRLAAILGCDVKDLI</sequence>
<evidence type="ECO:0000313" key="4">
    <source>
        <dbReference type="Proteomes" id="UP000195696"/>
    </source>
</evidence>
<evidence type="ECO:0000256" key="1">
    <source>
        <dbReference type="ARBA" id="ARBA00023125"/>
    </source>
</evidence>
<dbReference type="PANTHER" id="PTHR46558:SF4">
    <property type="entry name" value="DNA-BIDING PHAGE PROTEIN"/>
    <property type="match status" value="1"/>
</dbReference>
<organism evidence="3 4">
    <name type="scientific">Bacillus mycoides</name>
    <dbReference type="NCBI Taxonomy" id="1405"/>
    <lineage>
        <taxon>Bacteria</taxon>
        <taxon>Bacillati</taxon>
        <taxon>Bacillota</taxon>
        <taxon>Bacilli</taxon>
        <taxon>Bacillales</taxon>
        <taxon>Bacillaceae</taxon>
        <taxon>Bacillus</taxon>
        <taxon>Bacillus cereus group</taxon>
    </lineage>
</organism>
<dbReference type="CDD" id="cd00093">
    <property type="entry name" value="HTH_XRE"/>
    <property type="match status" value="1"/>
</dbReference>
<evidence type="ECO:0000313" key="3">
    <source>
        <dbReference type="EMBL" id="SCB69723.1"/>
    </source>
</evidence>
<gene>
    <name evidence="3" type="ORF">BWGO95_03888</name>
</gene>
<proteinExistence type="predicted"/>
<keyword evidence="1" id="KW-0238">DNA-binding</keyword>
<dbReference type="PROSITE" id="PS50943">
    <property type="entry name" value="HTH_CROC1"/>
    <property type="match status" value="1"/>
</dbReference>